<proteinExistence type="predicted"/>
<gene>
    <name evidence="1" type="ORF">ARMOST_02558</name>
</gene>
<organism evidence="1 2">
    <name type="scientific">Armillaria ostoyae</name>
    <name type="common">Armillaria root rot fungus</name>
    <dbReference type="NCBI Taxonomy" id="47428"/>
    <lineage>
        <taxon>Eukaryota</taxon>
        <taxon>Fungi</taxon>
        <taxon>Dikarya</taxon>
        <taxon>Basidiomycota</taxon>
        <taxon>Agaricomycotina</taxon>
        <taxon>Agaricomycetes</taxon>
        <taxon>Agaricomycetidae</taxon>
        <taxon>Agaricales</taxon>
        <taxon>Marasmiineae</taxon>
        <taxon>Physalacriaceae</taxon>
        <taxon>Armillaria</taxon>
    </lineage>
</organism>
<evidence type="ECO:0008006" key="3">
    <source>
        <dbReference type="Google" id="ProtNLM"/>
    </source>
</evidence>
<sequence length="559" mass="62700">MAVFWQAHGYLDILALSLPTIYPALLFCKSCTSLWHNSRAYNSKFSRTTITNGRDGDSDIAVLATERKSSPASSPIESLAPELLLDIFKEVSSGPYIVNRLGSPPWVLTFVNKKWRAVAQSCSSLWSTFIVDASPNKSFDPRLLELAISLTGTNPLNVYWQSQGKIRDVSGPNSRFFAVFQTFLQASARWRTVSFEFHSSFLNSLISLSDHLESLEEMCIFLSDNHVRDPLSDPEYYEIDGTNLSVMLCSALRLRRFTQWGGPPLLPIFEHLAEYSLQYDVACGLHVLAFLRHILMVSHGLEELTIRRNAFLPNESLPQGNVHPVVTHTALRRLDTDDPVIIMASNLPRLEELTIKFNNIAFSMPGIIPAIGRSHTTLTSISISAIHLFQFYTDEFIAAIHSCPNVCYIKLKDQPDVIVFDFDAGPQLLPDVEMDGVVAVLRSFVPSRDGAVPCPRLKMLNLEVHSYLCVESNLIAIRKSQLAGATLSMIQGRRTLSSTVKQVEVAMIYRDGWPVDLIETHESLDSVLTDYGPVTRADLQTWKSSGLSLEFRWHREYTG</sequence>
<dbReference type="AlphaFoldDB" id="A0A284QS41"/>
<keyword evidence="2" id="KW-1185">Reference proteome</keyword>
<evidence type="ECO:0000313" key="1">
    <source>
        <dbReference type="EMBL" id="SJK99267.1"/>
    </source>
</evidence>
<name>A0A284QS41_ARMOS</name>
<dbReference type="Proteomes" id="UP000219338">
    <property type="component" value="Unassembled WGS sequence"/>
</dbReference>
<dbReference type="Gene3D" id="3.80.10.10">
    <property type="entry name" value="Ribonuclease Inhibitor"/>
    <property type="match status" value="1"/>
</dbReference>
<dbReference type="InterPro" id="IPR032675">
    <property type="entry name" value="LRR_dom_sf"/>
</dbReference>
<protein>
    <recommendedName>
        <fullName evidence="3">F-box domain-containing protein</fullName>
    </recommendedName>
</protein>
<dbReference type="EMBL" id="FUEG01000002">
    <property type="protein sequence ID" value="SJK99267.1"/>
    <property type="molecule type" value="Genomic_DNA"/>
</dbReference>
<dbReference type="OrthoDB" id="2891089at2759"/>
<reference evidence="2" key="1">
    <citation type="journal article" date="2017" name="Nat. Ecol. Evol.">
        <title>Genome expansion and lineage-specific genetic innovations in the forest pathogenic fungi Armillaria.</title>
        <authorList>
            <person name="Sipos G."/>
            <person name="Prasanna A.N."/>
            <person name="Walter M.C."/>
            <person name="O'Connor E."/>
            <person name="Balint B."/>
            <person name="Krizsan K."/>
            <person name="Kiss B."/>
            <person name="Hess J."/>
            <person name="Varga T."/>
            <person name="Slot J."/>
            <person name="Riley R."/>
            <person name="Boka B."/>
            <person name="Rigling D."/>
            <person name="Barry K."/>
            <person name="Lee J."/>
            <person name="Mihaltcheva S."/>
            <person name="LaButti K."/>
            <person name="Lipzen A."/>
            <person name="Waldron R."/>
            <person name="Moloney N.M."/>
            <person name="Sperisen C."/>
            <person name="Kredics L."/>
            <person name="Vagvoelgyi C."/>
            <person name="Patrignani A."/>
            <person name="Fitzpatrick D."/>
            <person name="Nagy I."/>
            <person name="Doyle S."/>
            <person name="Anderson J.B."/>
            <person name="Grigoriev I.V."/>
            <person name="Gueldener U."/>
            <person name="Muensterkoetter M."/>
            <person name="Nagy L.G."/>
        </authorList>
    </citation>
    <scope>NUCLEOTIDE SEQUENCE [LARGE SCALE GENOMIC DNA]</scope>
    <source>
        <strain evidence="2">C18/9</strain>
    </source>
</reference>
<accession>A0A284QS41</accession>
<evidence type="ECO:0000313" key="2">
    <source>
        <dbReference type="Proteomes" id="UP000219338"/>
    </source>
</evidence>
<dbReference type="SUPFAM" id="SSF52047">
    <property type="entry name" value="RNI-like"/>
    <property type="match status" value="1"/>
</dbReference>